<sequence>MRGFQVIILSALAAVGVEAVVTEDIVAVDRLVEARQAPGTPQFECHSDCGNALAGSRIANHCDNSTWVGLYEDCLDCALQFNIWRHYGNGLGNAGSACGLAATPRPSGVASSAPIPSSETLPAPEATSSTATTTSSVDSGVAATGTGLPSSFTSPGSASSTTPVPGNAAGVRSPSFLLFGSVVAIAIRVSSSW</sequence>
<evidence type="ECO:0000313" key="4">
    <source>
        <dbReference type="Proteomes" id="UP001302126"/>
    </source>
</evidence>
<evidence type="ECO:0000313" key="3">
    <source>
        <dbReference type="EMBL" id="KAK4189126.1"/>
    </source>
</evidence>
<keyword evidence="2" id="KW-0732">Signal</keyword>
<evidence type="ECO:0000256" key="1">
    <source>
        <dbReference type="SAM" id="MobiDB-lite"/>
    </source>
</evidence>
<keyword evidence="4" id="KW-1185">Reference proteome</keyword>
<dbReference type="Proteomes" id="UP001302126">
    <property type="component" value="Unassembled WGS sequence"/>
</dbReference>
<name>A0AAN7AHT2_9PEZI</name>
<gene>
    <name evidence="3" type="ORF">QBC35DRAFT_462299</name>
</gene>
<reference evidence="3" key="1">
    <citation type="journal article" date="2023" name="Mol. Phylogenet. Evol.">
        <title>Genome-scale phylogeny and comparative genomics of the fungal order Sordariales.</title>
        <authorList>
            <person name="Hensen N."/>
            <person name="Bonometti L."/>
            <person name="Westerberg I."/>
            <person name="Brannstrom I.O."/>
            <person name="Guillou S."/>
            <person name="Cros-Aarteil S."/>
            <person name="Calhoun S."/>
            <person name="Haridas S."/>
            <person name="Kuo A."/>
            <person name="Mondo S."/>
            <person name="Pangilinan J."/>
            <person name="Riley R."/>
            <person name="LaButti K."/>
            <person name="Andreopoulos B."/>
            <person name="Lipzen A."/>
            <person name="Chen C."/>
            <person name="Yan M."/>
            <person name="Daum C."/>
            <person name="Ng V."/>
            <person name="Clum A."/>
            <person name="Steindorff A."/>
            <person name="Ohm R.A."/>
            <person name="Martin F."/>
            <person name="Silar P."/>
            <person name="Natvig D.O."/>
            <person name="Lalanne C."/>
            <person name="Gautier V."/>
            <person name="Ament-Velasquez S.L."/>
            <person name="Kruys A."/>
            <person name="Hutchinson M.I."/>
            <person name="Powell A.J."/>
            <person name="Barry K."/>
            <person name="Miller A.N."/>
            <person name="Grigoriev I.V."/>
            <person name="Debuchy R."/>
            <person name="Gladieux P."/>
            <person name="Hiltunen Thoren M."/>
            <person name="Johannesson H."/>
        </authorList>
    </citation>
    <scope>NUCLEOTIDE SEQUENCE</scope>
    <source>
        <strain evidence="3">PSN309</strain>
    </source>
</reference>
<dbReference type="AlphaFoldDB" id="A0AAN7AHT2"/>
<reference evidence="3" key="2">
    <citation type="submission" date="2023-05" db="EMBL/GenBank/DDBJ databases">
        <authorList>
            <consortium name="Lawrence Berkeley National Laboratory"/>
            <person name="Steindorff A."/>
            <person name="Hensen N."/>
            <person name="Bonometti L."/>
            <person name="Westerberg I."/>
            <person name="Brannstrom I.O."/>
            <person name="Guillou S."/>
            <person name="Cros-Aarteil S."/>
            <person name="Calhoun S."/>
            <person name="Haridas S."/>
            <person name="Kuo A."/>
            <person name="Mondo S."/>
            <person name="Pangilinan J."/>
            <person name="Riley R."/>
            <person name="Labutti K."/>
            <person name="Andreopoulos B."/>
            <person name="Lipzen A."/>
            <person name="Chen C."/>
            <person name="Yanf M."/>
            <person name="Daum C."/>
            <person name="Ng V."/>
            <person name="Clum A."/>
            <person name="Ohm R."/>
            <person name="Martin F."/>
            <person name="Silar P."/>
            <person name="Natvig D."/>
            <person name="Lalanne C."/>
            <person name="Gautier V."/>
            <person name="Ament-Velasquez S.L."/>
            <person name="Kruys A."/>
            <person name="Hutchinson M.I."/>
            <person name="Powell A.J."/>
            <person name="Barry K."/>
            <person name="Miller A.N."/>
            <person name="Grigoriev I.V."/>
            <person name="Debuchy R."/>
            <person name="Gladieux P."/>
            <person name="Thoren M.H."/>
            <person name="Johannesson H."/>
        </authorList>
    </citation>
    <scope>NUCLEOTIDE SEQUENCE</scope>
    <source>
        <strain evidence="3">PSN309</strain>
    </source>
</reference>
<comment type="caution">
    <text evidence="3">The sequence shown here is derived from an EMBL/GenBank/DDBJ whole genome shotgun (WGS) entry which is preliminary data.</text>
</comment>
<evidence type="ECO:0000256" key="2">
    <source>
        <dbReference type="SAM" id="SignalP"/>
    </source>
</evidence>
<protein>
    <submittedName>
        <fullName evidence="3">Uncharacterized protein</fullName>
    </submittedName>
</protein>
<accession>A0AAN7AHT2</accession>
<dbReference type="EMBL" id="MU864379">
    <property type="protein sequence ID" value="KAK4189126.1"/>
    <property type="molecule type" value="Genomic_DNA"/>
</dbReference>
<feature type="region of interest" description="Disordered" evidence="1">
    <location>
        <begin position="109"/>
        <end position="140"/>
    </location>
</feature>
<feature type="signal peptide" evidence="2">
    <location>
        <begin position="1"/>
        <end position="19"/>
    </location>
</feature>
<feature type="compositionally biased region" description="Low complexity" evidence="1">
    <location>
        <begin position="126"/>
        <end position="140"/>
    </location>
</feature>
<feature type="chain" id="PRO_5042840907" evidence="2">
    <location>
        <begin position="20"/>
        <end position="193"/>
    </location>
</feature>
<organism evidence="3 4">
    <name type="scientific">Podospora australis</name>
    <dbReference type="NCBI Taxonomy" id="1536484"/>
    <lineage>
        <taxon>Eukaryota</taxon>
        <taxon>Fungi</taxon>
        <taxon>Dikarya</taxon>
        <taxon>Ascomycota</taxon>
        <taxon>Pezizomycotina</taxon>
        <taxon>Sordariomycetes</taxon>
        <taxon>Sordariomycetidae</taxon>
        <taxon>Sordariales</taxon>
        <taxon>Podosporaceae</taxon>
        <taxon>Podospora</taxon>
    </lineage>
</organism>
<proteinExistence type="predicted"/>